<feature type="transmembrane region" description="Helical" evidence="6">
    <location>
        <begin position="183"/>
        <end position="205"/>
    </location>
</feature>
<reference evidence="8 9" key="1">
    <citation type="journal article" date="2014" name="Int. J. Syst. Evol. Microbiol.">
        <title>Complete genome sequence of Corynebacterium casei LMG S-19264T (=DSM 44701T), isolated from a smear-ripened cheese.</title>
        <authorList>
            <consortium name="US DOE Joint Genome Institute (JGI-PGF)"/>
            <person name="Walter F."/>
            <person name="Albersmeier A."/>
            <person name="Kalinowski J."/>
            <person name="Ruckert C."/>
        </authorList>
    </citation>
    <scope>NUCLEOTIDE SEQUENCE [LARGE SCALE GENOMIC DNA]</scope>
    <source>
        <strain evidence="8 9">NBRC 112785</strain>
    </source>
</reference>
<keyword evidence="9" id="KW-1185">Reference proteome</keyword>
<evidence type="ECO:0000256" key="2">
    <source>
        <dbReference type="ARBA" id="ARBA00022475"/>
    </source>
</evidence>
<feature type="transmembrane region" description="Helical" evidence="6">
    <location>
        <begin position="264"/>
        <end position="285"/>
    </location>
</feature>
<dbReference type="GO" id="GO:0140359">
    <property type="term" value="F:ABC-type transporter activity"/>
    <property type="evidence" value="ECO:0007669"/>
    <property type="project" value="InterPro"/>
</dbReference>
<evidence type="ECO:0000256" key="5">
    <source>
        <dbReference type="ARBA" id="ARBA00023136"/>
    </source>
</evidence>
<feature type="transmembrane region" description="Helical" evidence="6">
    <location>
        <begin position="292"/>
        <end position="312"/>
    </location>
</feature>
<proteinExistence type="predicted"/>
<keyword evidence="4 6" id="KW-1133">Transmembrane helix</keyword>
<gene>
    <name evidence="8" type="ORF">GCM10007894_16830</name>
</gene>
<dbReference type="RefSeq" id="WP_233132631.1">
    <property type="nucleotide sequence ID" value="NZ_BSPO01000003.1"/>
</dbReference>
<comment type="caution">
    <text evidence="8">The sequence shown here is derived from an EMBL/GenBank/DDBJ whole genome shotgun (WGS) entry which is preliminary data.</text>
</comment>
<dbReference type="EMBL" id="BSPO01000003">
    <property type="protein sequence ID" value="GLS83706.1"/>
    <property type="molecule type" value="Genomic_DNA"/>
</dbReference>
<evidence type="ECO:0000256" key="3">
    <source>
        <dbReference type="ARBA" id="ARBA00022692"/>
    </source>
</evidence>
<dbReference type="AlphaFoldDB" id="A0AA37WZ74"/>
<sequence length="378" mass="42484">MLSGLIKREWQRFRADPWMLALLSYIPVISVLMLWWLFSAATPRHLPIAVIDHDQSHISRLLTRNLVANPVTVPQAFSDITQAKLAMSEGKVYALVIYPDNMRKDLLTGKSPIIDVRYNSQFLLVGKLLSSQIQATLADGLKQVSMARQLLQGIPKAQAHINVSPIHHQVTALYNRNNDYDRFLLPGITVALAQIIAMLIFANGLTSELRHNTMKQWLEHGLARALWAKTLFYVPLLTLQFSATMMLVYALLGESVVGSMIALLPLQLMMIIAIWLIVLAIFWLLQESARVVSFGAALFAPAFPYLGVTFPVHDMPLAAQLWRLLMPSSHYIDSHLGLLVYQQHYGAIISDMSSYWVFALFAVIAILVSRKKAAQVMQ</sequence>
<feature type="transmembrane region" description="Helical" evidence="6">
    <location>
        <begin position="20"/>
        <end position="38"/>
    </location>
</feature>
<dbReference type="Pfam" id="PF12698">
    <property type="entry name" value="ABC2_membrane_3"/>
    <property type="match status" value="1"/>
</dbReference>
<evidence type="ECO:0000256" key="1">
    <source>
        <dbReference type="ARBA" id="ARBA00004651"/>
    </source>
</evidence>
<evidence type="ECO:0000256" key="4">
    <source>
        <dbReference type="ARBA" id="ARBA00022989"/>
    </source>
</evidence>
<keyword evidence="3 6" id="KW-0812">Transmembrane</keyword>
<feature type="transmembrane region" description="Helical" evidence="6">
    <location>
        <begin position="226"/>
        <end position="252"/>
    </location>
</feature>
<dbReference type="Proteomes" id="UP001157439">
    <property type="component" value="Unassembled WGS sequence"/>
</dbReference>
<feature type="domain" description="ABC-2 type transporter transmembrane" evidence="7">
    <location>
        <begin position="18"/>
        <end position="367"/>
    </location>
</feature>
<keyword evidence="5 6" id="KW-0472">Membrane</keyword>
<dbReference type="Gene3D" id="3.40.1710.10">
    <property type="entry name" value="abc type-2 transporter like domain"/>
    <property type="match status" value="1"/>
</dbReference>
<evidence type="ECO:0000313" key="8">
    <source>
        <dbReference type="EMBL" id="GLS83706.1"/>
    </source>
</evidence>
<protein>
    <submittedName>
        <fullName evidence="8">ABC transporter</fullName>
    </submittedName>
</protein>
<dbReference type="InterPro" id="IPR051449">
    <property type="entry name" value="ABC-2_transporter_component"/>
</dbReference>
<dbReference type="GO" id="GO:0005886">
    <property type="term" value="C:plasma membrane"/>
    <property type="evidence" value="ECO:0007669"/>
    <property type="project" value="UniProtKB-SubCell"/>
</dbReference>
<comment type="subcellular location">
    <subcellularLocation>
        <location evidence="1">Cell membrane</location>
        <topology evidence="1">Multi-pass membrane protein</topology>
    </subcellularLocation>
</comment>
<evidence type="ECO:0000256" key="6">
    <source>
        <dbReference type="SAM" id="Phobius"/>
    </source>
</evidence>
<accession>A0AA37WZ74</accession>
<dbReference type="PANTHER" id="PTHR30294:SF47">
    <property type="entry name" value="INNER MEMBRANE TRANSPORT PERMEASE YHHJ"/>
    <property type="match status" value="1"/>
</dbReference>
<keyword evidence="2" id="KW-1003">Cell membrane</keyword>
<dbReference type="PANTHER" id="PTHR30294">
    <property type="entry name" value="MEMBRANE COMPONENT OF ABC TRANSPORTER YHHJ-RELATED"/>
    <property type="match status" value="1"/>
</dbReference>
<evidence type="ECO:0000259" key="7">
    <source>
        <dbReference type="Pfam" id="PF12698"/>
    </source>
</evidence>
<name>A0AA37WZ74_9GAMM</name>
<organism evidence="8 9">
    <name type="scientific">Paraferrimonas haliotis</name>
    <dbReference type="NCBI Taxonomy" id="2013866"/>
    <lineage>
        <taxon>Bacteria</taxon>
        <taxon>Pseudomonadati</taxon>
        <taxon>Pseudomonadota</taxon>
        <taxon>Gammaproteobacteria</taxon>
        <taxon>Alteromonadales</taxon>
        <taxon>Ferrimonadaceae</taxon>
        <taxon>Paraferrimonas</taxon>
    </lineage>
</organism>
<evidence type="ECO:0000313" key="9">
    <source>
        <dbReference type="Proteomes" id="UP001157439"/>
    </source>
</evidence>
<dbReference type="InterPro" id="IPR013525">
    <property type="entry name" value="ABC2_TM"/>
</dbReference>
<feature type="transmembrane region" description="Helical" evidence="6">
    <location>
        <begin position="345"/>
        <end position="368"/>
    </location>
</feature>